<accession>A0A1D6P2G5</accession>
<feature type="binding site" evidence="16">
    <location>
        <position position="188"/>
    </location>
    <ligand>
        <name>a divalent metal cation</name>
        <dbReference type="ChEBI" id="CHEBI:60240"/>
    </ligand>
</feature>
<evidence type="ECO:0000256" key="10">
    <source>
        <dbReference type="ARBA" id="ARBA00023242"/>
    </source>
</evidence>
<dbReference type="Pfam" id="PF00850">
    <property type="entry name" value="Hist_deacetyl"/>
    <property type="match status" value="1"/>
</dbReference>
<comment type="subcellular location">
    <subcellularLocation>
        <location evidence="2 13">Nucleus</location>
    </subcellularLocation>
</comment>
<feature type="binding site" evidence="15">
    <location>
        <position position="112"/>
    </location>
    <ligand>
        <name>substrate</name>
    </ligand>
</feature>
<evidence type="ECO:0000256" key="13">
    <source>
        <dbReference type="PIRNR" id="PIRNR037913"/>
    </source>
</evidence>
<keyword evidence="4" id="KW-0678">Repressor</keyword>
<evidence type="ECO:0000256" key="8">
    <source>
        <dbReference type="ARBA" id="ARBA00023015"/>
    </source>
</evidence>
<keyword evidence="6" id="KW-0862">Zinc</keyword>
<evidence type="ECO:0000256" key="16">
    <source>
        <dbReference type="PIRSR" id="PIRSR037913-3"/>
    </source>
</evidence>
<keyword evidence="8 13" id="KW-0805">Transcription regulation</keyword>
<feature type="compositionally biased region" description="Acidic residues" evidence="17">
    <location>
        <begin position="444"/>
        <end position="454"/>
    </location>
</feature>
<dbReference type="PANTHER" id="PTHR10625:SF44">
    <property type="entry name" value="HISTONE DEACETYLASE 19"/>
    <property type="match status" value="1"/>
</dbReference>
<comment type="catalytic activity">
    <reaction evidence="11 13">
        <text>N(6)-acetyl-L-lysyl-[histone] + H2O = L-lysyl-[histone] + acetate</text>
        <dbReference type="Rhea" id="RHEA:58196"/>
        <dbReference type="Rhea" id="RHEA-COMP:9845"/>
        <dbReference type="Rhea" id="RHEA-COMP:11338"/>
        <dbReference type="ChEBI" id="CHEBI:15377"/>
        <dbReference type="ChEBI" id="CHEBI:29969"/>
        <dbReference type="ChEBI" id="CHEBI:30089"/>
        <dbReference type="ChEBI" id="CHEBI:61930"/>
        <dbReference type="EC" id="3.5.1.98"/>
    </reaction>
</comment>
<evidence type="ECO:0000256" key="7">
    <source>
        <dbReference type="ARBA" id="ARBA00022853"/>
    </source>
</evidence>
<dbReference type="STRING" id="4577.A0A1D6P2G5"/>
<evidence type="ECO:0000313" key="19">
    <source>
        <dbReference type="EMBL" id="AQL04201.1"/>
    </source>
</evidence>
<feature type="binding site" evidence="16">
    <location>
        <position position="276"/>
    </location>
    <ligand>
        <name>a divalent metal cation</name>
        <dbReference type="ChEBI" id="CHEBI:60240"/>
    </ligand>
</feature>
<dbReference type="InterPro" id="IPR023696">
    <property type="entry name" value="Ureohydrolase_dom_sf"/>
</dbReference>
<feature type="binding site" evidence="15">
    <location>
        <position position="161"/>
    </location>
    <ligand>
        <name>substrate</name>
    </ligand>
</feature>
<evidence type="ECO:0000256" key="17">
    <source>
        <dbReference type="SAM" id="MobiDB-lite"/>
    </source>
</evidence>
<evidence type="ECO:0000256" key="4">
    <source>
        <dbReference type="ARBA" id="ARBA00022491"/>
    </source>
</evidence>
<feature type="region of interest" description="Disordered" evidence="17">
    <location>
        <begin position="430"/>
        <end position="476"/>
    </location>
</feature>
<evidence type="ECO:0000256" key="14">
    <source>
        <dbReference type="PIRSR" id="PIRSR037913-1"/>
    </source>
</evidence>
<protein>
    <recommendedName>
        <fullName evidence="3 13">Histone deacetylase</fullName>
        <ecNumber evidence="3 13">3.5.1.98</ecNumber>
    </recommendedName>
</protein>
<dbReference type="FunFam" id="3.40.800.20:FF:000001">
    <property type="entry name" value="Histone deacetylase"/>
    <property type="match status" value="1"/>
</dbReference>
<evidence type="ECO:0000256" key="5">
    <source>
        <dbReference type="ARBA" id="ARBA00022801"/>
    </source>
</evidence>
<feature type="active site" description="Proton acceptor" evidence="14">
    <location>
        <position position="153"/>
    </location>
</feature>
<dbReference type="GO" id="GO:0000118">
    <property type="term" value="C:histone deacetylase complex"/>
    <property type="evidence" value="ECO:0007669"/>
    <property type="project" value="UniProtKB-ARBA"/>
</dbReference>
<dbReference type="SMR" id="A0A1D6P2G5"/>
<dbReference type="InterPro" id="IPR000286">
    <property type="entry name" value="HDACs"/>
</dbReference>
<dbReference type="PRINTS" id="PR01270">
    <property type="entry name" value="HDASUPER"/>
</dbReference>
<dbReference type="InterPro" id="IPR037138">
    <property type="entry name" value="His_deacetylse_dom_sf"/>
</dbReference>
<dbReference type="IntAct" id="A0A1D6P2G5">
    <property type="interactions" value="1"/>
</dbReference>
<dbReference type="InterPro" id="IPR023801">
    <property type="entry name" value="His_deacetylse_dom"/>
</dbReference>
<evidence type="ECO:0000256" key="1">
    <source>
        <dbReference type="ARBA" id="ARBA00001947"/>
    </source>
</evidence>
<dbReference type="PIRSF" id="PIRSF037913">
    <property type="entry name" value="His_deacetylse_1"/>
    <property type="match status" value="1"/>
</dbReference>
<proteinExistence type="inferred from homology"/>
<feature type="region of interest" description="Disordered" evidence="17">
    <location>
        <begin position="492"/>
        <end position="531"/>
    </location>
</feature>
<evidence type="ECO:0000256" key="12">
    <source>
        <dbReference type="ARBA" id="ARBA00061569"/>
    </source>
</evidence>
<keyword evidence="16" id="KW-0479">Metal-binding</keyword>
<dbReference type="EMBL" id="CM000785">
    <property type="protein sequence ID" value="AQL04201.1"/>
    <property type="molecule type" value="Genomic_DNA"/>
</dbReference>
<feature type="binding site" evidence="15">
    <location>
        <position position="315"/>
    </location>
    <ligand>
        <name>substrate</name>
    </ligand>
</feature>
<keyword evidence="5 13" id="KW-0378">Hydrolase</keyword>
<dbReference type="EC" id="3.5.1.98" evidence="3 13"/>
<dbReference type="AlphaFoldDB" id="A0A1D6P2G5"/>
<evidence type="ECO:0000256" key="11">
    <source>
        <dbReference type="ARBA" id="ARBA00048287"/>
    </source>
</evidence>
<dbReference type="ExpressionAtlas" id="A0A1D6P2G5">
    <property type="expression patterns" value="baseline and differential"/>
</dbReference>
<comment type="cofactor">
    <cofactor evidence="1">
        <name>Zn(2+)</name>
        <dbReference type="ChEBI" id="CHEBI:29105"/>
    </cofactor>
</comment>
<feature type="compositionally biased region" description="Polar residues" evidence="17">
    <location>
        <begin position="509"/>
        <end position="519"/>
    </location>
</feature>
<dbReference type="GO" id="GO:0141221">
    <property type="term" value="F:histone deacetylase activity, hydrolytic mechanism"/>
    <property type="evidence" value="ECO:0007669"/>
    <property type="project" value="UniProtKB-EC"/>
</dbReference>
<evidence type="ECO:0000256" key="2">
    <source>
        <dbReference type="ARBA" id="ARBA00004123"/>
    </source>
</evidence>
<keyword evidence="10 13" id="KW-0539">Nucleus</keyword>
<feature type="binding site" evidence="16">
    <location>
        <position position="190"/>
    </location>
    <ligand>
        <name>a divalent metal cation</name>
        <dbReference type="ChEBI" id="CHEBI:60240"/>
    </ligand>
</feature>
<dbReference type="CDD" id="cd09991">
    <property type="entry name" value="HDAC_classI"/>
    <property type="match status" value="1"/>
</dbReference>
<keyword evidence="9 13" id="KW-0804">Transcription</keyword>
<evidence type="ECO:0000259" key="18">
    <source>
        <dbReference type="Pfam" id="PF00850"/>
    </source>
</evidence>
<dbReference type="SUPFAM" id="SSF52768">
    <property type="entry name" value="Arginase/deacetylase"/>
    <property type="match status" value="1"/>
</dbReference>
<evidence type="ECO:0000256" key="15">
    <source>
        <dbReference type="PIRSR" id="PIRSR037913-2"/>
    </source>
</evidence>
<evidence type="ECO:0000256" key="9">
    <source>
        <dbReference type="ARBA" id="ARBA00023163"/>
    </source>
</evidence>
<reference evidence="19" key="1">
    <citation type="submission" date="2015-12" db="EMBL/GenBank/DDBJ databases">
        <title>Update maize B73 reference genome by single molecule sequencing technologies.</title>
        <authorList>
            <consortium name="Maize Genome Sequencing Project"/>
            <person name="Ware D."/>
        </authorList>
    </citation>
    <scope>NUCLEOTIDE SEQUENCE</scope>
    <source>
        <tissue evidence="19">Seedling</tissue>
    </source>
</reference>
<sequence>MDASAGGGGNSLPTTGADGSKRRVCYFYDAEVGNYYYGQGHPMKPHRIRMTHALLGRYGLLDQMQVFRPHPARDRDLCRFHADDYVSFLRSVTPETQQDQIRALKRFNVGEDCPVFDGLYSFCQTYAGGSVGGAVKLNHGHDIAINWAGGLHHAKKCEASGFCYVNDIVLAILELLKYHQRVLYVDIDIHHGDGVEEAFYTTDRVMTVSFHKFGDYFPGTGDIRDVGHSKGKYYSLNVPLDDGIDDESYQSLFKPIMGKVMEVFNPGAVVLQCGADSLSGDRLGCFNLSIKGHAECVRFMRSFNVPLLLLGGGGYTIRNVARCWCYEVCIPYGENTHLLCLSSFHFSVVCYSINSNKPCVLSEVIYRHRTTGVALGHELTDKMPPNEYYEYFGPDYTLHVAPSNMENKNTRHQLDDIKSKLLDNLSKLRHAPSVQFQERPPEAELPEQDEDKENPDERHDADSDVEMNDAKPLQDSGRCCSVRCVHVDVNSVAAEHSRGTGPVADGVGSSKQTFPNATSRMAIDEPNALES</sequence>
<dbReference type="PANTHER" id="PTHR10625">
    <property type="entry name" value="HISTONE DEACETYLASE HDAC1-RELATED"/>
    <property type="match status" value="1"/>
</dbReference>
<organism evidence="19">
    <name type="scientific">Zea mays</name>
    <name type="common">Maize</name>
    <dbReference type="NCBI Taxonomy" id="4577"/>
    <lineage>
        <taxon>Eukaryota</taxon>
        <taxon>Viridiplantae</taxon>
        <taxon>Streptophyta</taxon>
        <taxon>Embryophyta</taxon>
        <taxon>Tracheophyta</taxon>
        <taxon>Spermatophyta</taxon>
        <taxon>Magnoliopsida</taxon>
        <taxon>Liliopsida</taxon>
        <taxon>Poales</taxon>
        <taxon>Poaceae</taxon>
        <taxon>PACMAD clade</taxon>
        <taxon>Panicoideae</taxon>
        <taxon>Andropogonodae</taxon>
        <taxon>Andropogoneae</taxon>
        <taxon>Tripsacinae</taxon>
        <taxon>Zea</taxon>
    </lineage>
</organism>
<dbReference type="InterPro" id="IPR003084">
    <property type="entry name" value="HDAC_I/II"/>
</dbReference>
<dbReference type="Gene3D" id="3.40.800.20">
    <property type="entry name" value="Histone deacetylase domain"/>
    <property type="match status" value="1"/>
</dbReference>
<dbReference type="GO" id="GO:0046872">
    <property type="term" value="F:metal ion binding"/>
    <property type="evidence" value="ECO:0007669"/>
    <property type="project" value="UniProtKB-KW"/>
</dbReference>
<keyword evidence="7 13" id="KW-0156">Chromatin regulator</keyword>
<name>A0A1D6P2G5_MAIZE</name>
<comment type="similarity">
    <text evidence="12 13">Belongs to the histone deacetylase family. HD Type 1 subfamily.</text>
</comment>
<gene>
    <name evidence="19" type="ORF">ZEAMMB73_Zm00001d046388</name>
</gene>
<dbReference type="PRINTS" id="PR01271">
    <property type="entry name" value="HISDACETLASE"/>
</dbReference>
<dbReference type="InParanoid" id="A0A1D6P2G5"/>
<evidence type="ECO:0000256" key="3">
    <source>
        <dbReference type="ARBA" id="ARBA00012111"/>
    </source>
</evidence>
<feature type="domain" description="Histone deacetylase" evidence="18">
    <location>
        <begin position="41"/>
        <end position="328"/>
    </location>
</feature>
<evidence type="ECO:0000256" key="6">
    <source>
        <dbReference type="ARBA" id="ARBA00022833"/>
    </source>
</evidence>